<feature type="non-terminal residue" evidence="6">
    <location>
        <position position="273"/>
    </location>
</feature>
<dbReference type="Gene3D" id="3.40.50.200">
    <property type="entry name" value="Peptidase S8/S53 domain"/>
    <property type="match status" value="1"/>
</dbReference>
<evidence type="ECO:0000313" key="6">
    <source>
        <dbReference type="EMBL" id="GAG08549.1"/>
    </source>
</evidence>
<dbReference type="InterPro" id="IPR023827">
    <property type="entry name" value="Peptidase_S8_Asp-AS"/>
</dbReference>
<evidence type="ECO:0000256" key="1">
    <source>
        <dbReference type="ARBA" id="ARBA00011073"/>
    </source>
</evidence>
<dbReference type="PROSITE" id="PS00137">
    <property type="entry name" value="SUBTILASE_HIS"/>
    <property type="match status" value="1"/>
</dbReference>
<accession>X0URU6</accession>
<dbReference type="InterPro" id="IPR050131">
    <property type="entry name" value="Peptidase_S8_subtilisin-like"/>
</dbReference>
<dbReference type="InterPro" id="IPR000209">
    <property type="entry name" value="Peptidase_S8/S53_dom"/>
</dbReference>
<dbReference type="GO" id="GO:0006508">
    <property type="term" value="P:proteolysis"/>
    <property type="evidence" value="ECO:0007669"/>
    <property type="project" value="UniProtKB-KW"/>
</dbReference>
<dbReference type="PROSITE" id="PS51892">
    <property type="entry name" value="SUBTILASE"/>
    <property type="match status" value="1"/>
</dbReference>
<dbReference type="InterPro" id="IPR015500">
    <property type="entry name" value="Peptidase_S8_subtilisin-rel"/>
</dbReference>
<evidence type="ECO:0000256" key="4">
    <source>
        <dbReference type="ARBA" id="ARBA00022825"/>
    </source>
</evidence>
<feature type="domain" description="Peptidase S8/S53" evidence="5">
    <location>
        <begin position="53"/>
        <end position="219"/>
    </location>
</feature>
<sequence>FIVADMPIDKLQELAEKDYVVKLDTAERVLEPQNDLAVQKINADDVWGLGYDGTGVTIAVLDSGLDTSHDDIPPPTFSKDYWNWPTLDDTIANQVTGHGTHVTGSALGRGTQSSGVYKGSAPDADLVFLKIGNDTNSNASTDAMINAIKDAVAVYNADIITMSYGGWDTYHDGTSQEAQAVDYAVSQGAVVFISAGNDADDDEHYSGTVTASSSTGFIQVNVTGAGTNNTAVAYNLVWFDGTGTNNDLELEYYDSSYVLLASTNYAQQESSRG</sequence>
<proteinExistence type="inferred from homology"/>
<evidence type="ECO:0000256" key="3">
    <source>
        <dbReference type="ARBA" id="ARBA00022801"/>
    </source>
</evidence>
<dbReference type="SUPFAM" id="SSF52743">
    <property type="entry name" value="Subtilisin-like"/>
    <property type="match status" value="1"/>
</dbReference>
<dbReference type="PANTHER" id="PTHR43806">
    <property type="entry name" value="PEPTIDASE S8"/>
    <property type="match status" value="1"/>
</dbReference>
<evidence type="ECO:0000256" key="2">
    <source>
        <dbReference type="ARBA" id="ARBA00022670"/>
    </source>
</evidence>
<keyword evidence="3" id="KW-0378">Hydrolase</keyword>
<comment type="caution">
    <text evidence="6">The sequence shown here is derived from an EMBL/GenBank/DDBJ whole genome shotgun (WGS) entry which is preliminary data.</text>
</comment>
<comment type="similarity">
    <text evidence="1">Belongs to the peptidase S8 family.</text>
</comment>
<reference evidence="6" key="1">
    <citation type="journal article" date="2014" name="Front. Microbiol.">
        <title>High frequency of phylogenetically diverse reductive dehalogenase-homologous genes in deep subseafloor sedimentary metagenomes.</title>
        <authorList>
            <person name="Kawai M."/>
            <person name="Futagami T."/>
            <person name="Toyoda A."/>
            <person name="Takaki Y."/>
            <person name="Nishi S."/>
            <person name="Hori S."/>
            <person name="Arai W."/>
            <person name="Tsubouchi T."/>
            <person name="Morono Y."/>
            <person name="Uchiyama I."/>
            <person name="Ito T."/>
            <person name="Fujiyama A."/>
            <person name="Inagaki F."/>
            <person name="Takami H."/>
        </authorList>
    </citation>
    <scope>NUCLEOTIDE SEQUENCE</scope>
    <source>
        <strain evidence="6">Expedition CK06-06</strain>
    </source>
</reference>
<name>X0URU6_9ZZZZ</name>
<gene>
    <name evidence="6" type="ORF">S01H1_33116</name>
</gene>
<dbReference type="GO" id="GO:0004252">
    <property type="term" value="F:serine-type endopeptidase activity"/>
    <property type="evidence" value="ECO:0007669"/>
    <property type="project" value="InterPro"/>
</dbReference>
<dbReference type="Pfam" id="PF00082">
    <property type="entry name" value="Peptidase_S8"/>
    <property type="match status" value="1"/>
</dbReference>
<organism evidence="6">
    <name type="scientific">marine sediment metagenome</name>
    <dbReference type="NCBI Taxonomy" id="412755"/>
    <lineage>
        <taxon>unclassified sequences</taxon>
        <taxon>metagenomes</taxon>
        <taxon>ecological metagenomes</taxon>
    </lineage>
</organism>
<feature type="non-terminal residue" evidence="6">
    <location>
        <position position="1"/>
    </location>
</feature>
<keyword evidence="4" id="KW-0720">Serine protease</keyword>
<evidence type="ECO:0000259" key="5">
    <source>
        <dbReference type="Pfam" id="PF00082"/>
    </source>
</evidence>
<dbReference type="PRINTS" id="PR00723">
    <property type="entry name" value="SUBTILISIN"/>
</dbReference>
<keyword evidence="2" id="KW-0645">Protease</keyword>
<dbReference type="EMBL" id="BARS01020545">
    <property type="protein sequence ID" value="GAG08549.1"/>
    <property type="molecule type" value="Genomic_DNA"/>
</dbReference>
<dbReference type="PANTHER" id="PTHR43806:SF11">
    <property type="entry name" value="CEREVISIN-RELATED"/>
    <property type="match status" value="1"/>
</dbReference>
<dbReference type="AlphaFoldDB" id="X0URU6"/>
<dbReference type="PROSITE" id="PS00136">
    <property type="entry name" value="SUBTILASE_ASP"/>
    <property type="match status" value="1"/>
</dbReference>
<dbReference type="InterPro" id="IPR036852">
    <property type="entry name" value="Peptidase_S8/S53_dom_sf"/>
</dbReference>
<protein>
    <recommendedName>
        <fullName evidence="5">Peptidase S8/S53 domain-containing protein</fullName>
    </recommendedName>
</protein>
<dbReference type="InterPro" id="IPR022398">
    <property type="entry name" value="Peptidase_S8_His-AS"/>
</dbReference>